<evidence type="ECO:0000256" key="2">
    <source>
        <dbReference type="SAM" id="MobiDB-lite"/>
    </source>
</evidence>
<feature type="compositionally biased region" description="Basic and acidic residues" evidence="2">
    <location>
        <begin position="29"/>
        <end position="39"/>
    </location>
</feature>
<feature type="compositionally biased region" description="Basic and acidic residues" evidence="2">
    <location>
        <begin position="982"/>
        <end position="993"/>
    </location>
</feature>
<feature type="compositionally biased region" description="Acidic residues" evidence="2">
    <location>
        <begin position="664"/>
        <end position="690"/>
    </location>
</feature>
<feature type="compositionally biased region" description="Acidic residues" evidence="2">
    <location>
        <begin position="83"/>
        <end position="99"/>
    </location>
</feature>
<gene>
    <name evidence="3" type="ORF">TrVE_jg2974</name>
</gene>
<accession>A0A9W7FFL2</accession>
<dbReference type="GO" id="GO:0036064">
    <property type="term" value="C:ciliary basal body"/>
    <property type="evidence" value="ECO:0007669"/>
    <property type="project" value="TreeGrafter"/>
</dbReference>
<evidence type="ECO:0000256" key="1">
    <source>
        <dbReference type="PROSITE-ProRule" id="PRU00221"/>
    </source>
</evidence>
<feature type="compositionally biased region" description="Acidic residues" evidence="2">
    <location>
        <begin position="127"/>
        <end position="136"/>
    </location>
</feature>
<dbReference type="InterPro" id="IPR052803">
    <property type="entry name" value="Cilium-Associated_Jouberin"/>
</dbReference>
<feature type="repeat" description="WD" evidence="1">
    <location>
        <begin position="620"/>
        <end position="651"/>
    </location>
</feature>
<dbReference type="PANTHER" id="PTHR44499">
    <property type="entry name" value="JOUBERIN"/>
    <property type="match status" value="1"/>
</dbReference>
<evidence type="ECO:0000313" key="4">
    <source>
        <dbReference type="Proteomes" id="UP001165160"/>
    </source>
</evidence>
<dbReference type="InterPro" id="IPR036322">
    <property type="entry name" value="WD40_repeat_dom_sf"/>
</dbReference>
<dbReference type="SUPFAM" id="SSF50978">
    <property type="entry name" value="WD40 repeat-like"/>
    <property type="match status" value="1"/>
</dbReference>
<dbReference type="GO" id="GO:0044458">
    <property type="term" value="P:motile cilium assembly"/>
    <property type="evidence" value="ECO:0007669"/>
    <property type="project" value="TreeGrafter"/>
</dbReference>
<keyword evidence="1" id="KW-0853">WD repeat</keyword>
<feature type="region of interest" description="Disordered" evidence="2">
    <location>
        <begin position="1"/>
        <end position="173"/>
    </location>
</feature>
<organism evidence="3 4">
    <name type="scientific">Triparma verrucosa</name>
    <dbReference type="NCBI Taxonomy" id="1606542"/>
    <lineage>
        <taxon>Eukaryota</taxon>
        <taxon>Sar</taxon>
        <taxon>Stramenopiles</taxon>
        <taxon>Ochrophyta</taxon>
        <taxon>Bolidophyceae</taxon>
        <taxon>Parmales</taxon>
        <taxon>Triparmaceae</taxon>
        <taxon>Triparma</taxon>
    </lineage>
</organism>
<dbReference type="SMART" id="SM00320">
    <property type="entry name" value="WD40"/>
    <property type="match status" value="7"/>
</dbReference>
<dbReference type="EMBL" id="BRXX01000427">
    <property type="protein sequence ID" value="GMI11262.1"/>
    <property type="molecule type" value="Genomic_DNA"/>
</dbReference>
<feature type="repeat" description="WD" evidence="1">
    <location>
        <begin position="748"/>
        <end position="762"/>
    </location>
</feature>
<feature type="region of interest" description="Disordered" evidence="2">
    <location>
        <begin position="660"/>
        <end position="704"/>
    </location>
</feature>
<evidence type="ECO:0000313" key="3">
    <source>
        <dbReference type="EMBL" id="GMI11262.1"/>
    </source>
</evidence>
<sequence length="1026" mass="114385">MSSDEDEAPKAKRRIRRNRPKKEEDEESFLTKKTDKDSKPTTQKKRRKAKGRGKSPKPKKGGDENDENEEPSKKKKGKKGGDADDESDSDIENDGEEDQGLSNTLFNKLKGKGSTRKKKKKKKSADDKDDEDESPDEAEKMKRTRKSRKSTMDTDDEDDEDGPSSQANAASQKVSLFGGKFPWLARGGSSKATATKKFKMWKPQWYKNKMKNTTLPFQMGLRPLQVQKDERDSKPVPKNYAGSQMDDVISILITSMENLVDDPIVVHPLVRIHCVDVTTGKYLERVKRKGQKFESATTQFEKQTVLPTKPNKKRQPNKKCTFVPPVCTLPWRLSGVRGANPQWHEQIQILESYTTLLNEKTLLLFEILDFGPTVPIEEARKGEGYYRIAWGFLKTRGANGAIRVGVRELPKGAKPDLNNEYSDYTAELAESQKVCRLQLYKYQNDSALVKEQAFYRGLPAFVDPPATPEVPRVFLQYLRQKKVPYASSMTVIIGPVSKPRTQIVLRRPNAPWEHEKHKLKFQQLATVTVTAGGGDMGGVKMDAARAEVVRRGAMLRARKPTEQCVMPTKLLHRLHAGEQGALTIKFNNSGSLLAVACSKDDFTFPIRIYDSESGNLRHEFVGHHSLVYDMQWSLNDKYLVSASADGTSKVFCLGGLSSNKVTDSDDEEDEDAEKEKGEDNEEEDDDDDESMTSSLVGKKATKKVESPALRGPPFLMSTLQHNPPVFLYSATFQPPSPGTKSMDNSAPLVLTGSYDSAIRLWDPVTGSNLGLTGGKRFHDSYVNAMVFDHKTGRLYSGDGVGCIIIWRKQGQSKTGTDYVVMRKIDKLKELKGLPIMSLSLDPSRPTGRGQVLIAAHENTLRVFDLSTQRLTSASYAGADNHNSIVRGSYSACGKYVISGTDQGNLLVWDSKTGLRTSSSLDSVSFAEPINSVVWHPTQHCVAVCCYGGPFPVLMYSADRDPSKQMAAPGQGLEVGDGEEGGAGERDDVVDDDQRRALLEEKRKANRARYQELRDKALKRRQGEDEE</sequence>
<feature type="compositionally biased region" description="Polar residues" evidence="2">
    <location>
        <begin position="163"/>
        <end position="173"/>
    </location>
</feature>
<name>A0A9W7FFL2_9STRA</name>
<feature type="compositionally biased region" description="Acidic residues" evidence="2">
    <location>
        <begin position="153"/>
        <end position="162"/>
    </location>
</feature>
<feature type="compositionally biased region" description="Basic residues" evidence="2">
    <location>
        <begin position="11"/>
        <end position="20"/>
    </location>
</feature>
<protein>
    <submittedName>
        <fullName evidence="3">Uncharacterized protein</fullName>
    </submittedName>
</protein>
<proteinExistence type="predicted"/>
<feature type="region of interest" description="Disordered" evidence="2">
    <location>
        <begin position="961"/>
        <end position="993"/>
    </location>
</feature>
<dbReference type="PANTHER" id="PTHR44499:SF1">
    <property type="entry name" value="JOUBERIN"/>
    <property type="match status" value="1"/>
</dbReference>
<dbReference type="PROSITE" id="PS50082">
    <property type="entry name" value="WD_REPEATS_2"/>
    <property type="match status" value="2"/>
</dbReference>
<dbReference type="InterPro" id="IPR001680">
    <property type="entry name" value="WD40_rpt"/>
</dbReference>
<reference evidence="4" key="1">
    <citation type="journal article" date="2023" name="Commun. Biol.">
        <title>Genome analysis of Parmales, the sister group of diatoms, reveals the evolutionary specialization of diatoms from phago-mixotrophs to photoautotrophs.</title>
        <authorList>
            <person name="Ban H."/>
            <person name="Sato S."/>
            <person name="Yoshikawa S."/>
            <person name="Yamada K."/>
            <person name="Nakamura Y."/>
            <person name="Ichinomiya M."/>
            <person name="Sato N."/>
            <person name="Blanc-Mathieu R."/>
            <person name="Endo H."/>
            <person name="Kuwata A."/>
            <person name="Ogata H."/>
        </authorList>
    </citation>
    <scope>NUCLEOTIDE SEQUENCE [LARGE SCALE GENOMIC DNA]</scope>
    <source>
        <strain evidence="4">NIES 3699</strain>
    </source>
</reference>
<comment type="caution">
    <text evidence="3">The sequence shown here is derived from an EMBL/GenBank/DDBJ whole genome shotgun (WGS) entry which is preliminary data.</text>
</comment>
<keyword evidence="4" id="KW-1185">Reference proteome</keyword>
<dbReference type="InterPro" id="IPR015943">
    <property type="entry name" value="WD40/YVTN_repeat-like_dom_sf"/>
</dbReference>
<dbReference type="Pfam" id="PF00400">
    <property type="entry name" value="WD40"/>
    <property type="match status" value="1"/>
</dbReference>
<feature type="compositionally biased region" description="Basic residues" evidence="2">
    <location>
        <begin position="42"/>
        <end position="59"/>
    </location>
</feature>
<dbReference type="Proteomes" id="UP001165160">
    <property type="component" value="Unassembled WGS sequence"/>
</dbReference>
<feature type="compositionally biased region" description="Basic residues" evidence="2">
    <location>
        <begin position="109"/>
        <end position="123"/>
    </location>
</feature>
<dbReference type="Gene3D" id="2.130.10.10">
    <property type="entry name" value="YVTN repeat-like/Quinoprotein amine dehydrogenase"/>
    <property type="match status" value="1"/>
</dbReference>
<dbReference type="AlphaFoldDB" id="A0A9W7FFL2"/>